<evidence type="ECO:0000256" key="12">
    <source>
        <dbReference type="HAMAP-Rule" id="MF_00384"/>
    </source>
</evidence>
<keyword evidence="12" id="KW-0963">Cytoplasm</keyword>
<evidence type="ECO:0000313" key="16">
    <source>
        <dbReference type="Proteomes" id="UP000035514"/>
    </source>
</evidence>
<dbReference type="Pfam" id="PF08544">
    <property type="entry name" value="GHMP_kinases_C"/>
    <property type="match status" value="1"/>
</dbReference>
<dbReference type="PIRSF" id="PIRSF000676">
    <property type="entry name" value="Homoser_kin"/>
    <property type="match status" value="1"/>
</dbReference>
<evidence type="ECO:0000256" key="11">
    <source>
        <dbReference type="ARBA" id="ARBA00049375"/>
    </source>
</evidence>
<comment type="similarity">
    <text evidence="2 12">Belongs to the GHMP kinase family. Homoserine kinase subfamily.</text>
</comment>
<sequence length="293" mass="32620">MKVSVPATSANLGPGFDCLGLAVSLKNQVIIRPSKFHSVSLKGEGANNPALKDNNMFISIFNDFYQNLSHKKRFFRFEFQNEIPLSRGLGSSSAVIVSAIASAYAIEGIKLERDKLLNLALAYESHPDNITPAVMGGFNVACVQENEVKYINKPIPKSLKAVIVVPNRAISTAMSRKTLPFKYSKEDTIFNISHSSLLTAAFMSENWEMLKYASNDQVHQKYRMKQMPELFEVQKTALKEGALMSTLSGSGSTLFSMAYTDDSRNLEKALKNKFPHFRVFVVDFDNTGVKIEL</sequence>
<keyword evidence="10 12" id="KW-0067">ATP-binding</keyword>
<dbReference type="GO" id="GO:0005524">
    <property type="term" value="F:ATP binding"/>
    <property type="evidence" value="ECO:0007669"/>
    <property type="project" value="UniProtKB-UniRule"/>
</dbReference>
<dbReference type="SUPFAM" id="SSF54211">
    <property type="entry name" value="Ribosomal protein S5 domain 2-like"/>
    <property type="match status" value="1"/>
</dbReference>
<evidence type="ECO:0000256" key="7">
    <source>
        <dbReference type="ARBA" id="ARBA00022697"/>
    </source>
</evidence>
<dbReference type="InterPro" id="IPR000870">
    <property type="entry name" value="Homoserine_kinase"/>
</dbReference>
<comment type="catalytic activity">
    <reaction evidence="11 12">
        <text>L-homoserine + ATP = O-phospho-L-homoserine + ADP + H(+)</text>
        <dbReference type="Rhea" id="RHEA:13985"/>
        <dbReference type="ChEBI" id="CHEBI:15378"/>
        <dbReference type="ChEBI" id="CHEBI:30616"/>
        <dbReference type="ChEBI" id="CHEBI:57476"/>
        <dbReference type="ChEBI" id="CHEBI:57590"/>
        <dbReference type="ChEBI" id="CHEBI:456216"/>
        <dbReference type="EC" id="2.7.1.39"/>
    </reaction>
</comment>
<reference evidence="15 16" key="1">
    <citation type="submission" date="2014-01" db="EMBL/GenBank/DDBJ databases">
        <title>Development of a Comparative Genomic Fingerprinting Assay for High Resolution Genotyping of Arcobacter butzleri.</title>
        <authorList>
            <person name="Webb A.L."/>
            <person name="Inglis G.D."/>
            <person name="Kruczkiewicz P."/>
            <person name="Selinger L.B."/>
            <person name="Taboada E.N."/>
        </authorList>
    </citation>
    <scope>NUCLEOTIDE SEQUENCE [LARGE SCALE GENOMIC DNA]</scope>
    <source>
        <strain evidence="15 16">L348</strain>
    </source>
</reference>
<dbReference type="HAMAP" id="MF_00384">
    <property type="entry name" value="Homoser_kinase"/>
    <property type="match status" value="1"/>
</dbReference>
<dbReference type="InterPro" id="IPR020568">
    <property type="entry name" value="Ribosomal_Su5_D2-typ_SF"/>
</dbReference>
<evidence type="ECO:0000259" key="13">
    <source>
        <dbReference type="Pfam" id="PF00288"/>
    </source>
</evidence>
<dbReference type="EC" id="2.7.1.39" evidence="3 12"/>
<dbReference type="GO" id="GO:0009088">
    <property type="term" value="P:threonine biosynthetic process"/>
    <property type="evidence" value="ECO:0007669"/>
    <property type="project" value="UniProtKB-UniRule"/>
</dbReference>
<dbReference type="PROSITE" id="PS00627">
    <property type="entry name" value="GHMP_KINASES_ATP"/>
    <property type="match status" value="1"/>
</dbReference>
<comment type="caution">
    <text evidence="15">The sequence shown here is derived from an EMBL/GenBank/DDBJ whole genome shotgun (WGS) entry which is preliminary data.</text>
</comment>
<dbReference type="InterPro" id="IPR036554">
    <property type="entry name" value="GHMP_kinase_C_sf"/>
</dbReference>
<evidence type="ECO:0000256" key="10">
    <source>
        <dbReference type="ARBA" id="ARBA00022840"/>
    </source>
</evidence>
<feature type="binding site" evidence="12">
    <location>
        <begin position="84"/>
        <end position="94"/>
    </location>
    <ligand>
        <name>ATP</name>
        <dbReference type="ChEBI" id="CHEBI:30616"/>
    </ligand>
</feature>
<dbReference type="GO" id="GO:0005737">
    <property type="term" value="C:cytoplasm"/>
    <property type="evidence" value="ECO:0007669"/>
    <property type="project" value="UniProtKB-SubCell"/>
</dbReference>
<evidence type="ECO:0000259" key="14">
    <source>
        <dbReference type="Pfam" id="PF08544"/>
    </source>
</evidence>
<comment type="subcellular location">
    <subcellularLocation>
        <location evidence="12">Cytoplasm</location>
    </subcellularLocation>
</comment>
<keyword evidence="8 12" id="KW-0547">Nucleotide-binding</keyword>
<protein>
    <recommendedName>
        <fullName evidence="4 12">Homoserine kinase</fullName>
        <shortName evidence="12">HK</shortName>
        <shortName evidence="12">HSK</shortName>
        <ecNumber evidence="3 12">2.7.1.39</ecNumber>
    </recommendedName>
</protein>
<dbReference type="UniPathway" id="UPA00050">
    <property type="reaction ID" value="UER00064"/>
</dbReference>
<dbReference type="SUPFAM" id="SSF55060">
    <property type="entry name" value="GHMP Kinase, C-terminal domain"/>
    <property type="match status" value="1"/>
</dbReference>
<dbReference type="PANTHER" id="PTHR20861">
    <property type="entry name" value="HOMOSERINE/4-DIPHOSPHOCYTIDYL-2-C-METHYL-D-ERYTHRITOL KINASE"/>
    <property type="match status" value="1"/>
</dbReference>
<keyword evidence="6 12" id="KW-0808">Transferase</keyword>
<evidence type="ECO:0000256" key="8">
    <source>
        <dbReference type="ARBA" id="ARBA00022741"/>
    </source>
</evidence>
<evidence type="ECO:0000256" key="1">
    <source>
        <dbReference type="ARBA" id="ARBA00005015"/>
    </source>
</evidence>
<name>A0A0G9JX29_9BACT</name>
<dbReference type="PATRIC" id="fig|1447256.3.peg.1872"/>
<gene>
    <name evidence="12" type="primary">thrB</name>
    <name evidence="15" type="ORF">AA20_09580</name>
</gene>
<evidence type="ECO:0000256" key="6">
    <source>
        <dbReference type="ARBA" id="ARBA00022679"/>
    </source>
</evidence>
<dbReference type="GO" id="GO:0004413">
    <property type="term" value="F:homoserine kinase activity"/>
    <property type="evidence" value="ECO:0007669"/>
    <property type="project" value="UniProtKB-UniRule"/>
</dbReference>
<dbReference type="PRINTS" id="PR00958">
    <property type="entry name" value="HOMSERKINASE"/>
</dbReference>
<dbReference type="InterPro" id="IPR014721">
    <property type="entry name" value="Ribsml_uS5_D2-typ_fold_subgr"/>
</dbReference>
<dbReference type="Proteomes" id="UP000035514">
    <property type="component" value="Unassembled WGS sequence"/>
</dbReference>
<dbReference type="GeneID" id="24304479"/>
<evidence type="ECO:0000313" key="15">
    <source>
        <dbReference type="EMBL" id="KLD98129.1"/>
    </source>
</evidence>
<accession>A0A0G9JX29</accession>
<dbReference type="Pfam" id="PF00288">
    <property type="entry name" value="GHMP_kinases_N"/>
    <property type="match status" value="1"/>
</dbReference>
<comment type="pathway">
    <text evidence="1 12">Amino-acid biosynthesis; L-threonine biosynthesis; L-threonine from L-aspartate: step 4/5.</text>
</comment>
<evidence type="ECO:0000256" key="9">
    <source>
        <dbReference type="ARBA" id="ARBA00022777"/>
    </source>
</evidence>
<organism evidence="15 16">
    <name type="scientific">Aliarcobacter butzleri L348</name>
    <dbReference type="NCBI Taxonomy" id="1447256"/>
    <lineage>
        <taxon>Bacteria</taxon>
        <taxon>Pseudomonadati</taxon>
        <taxon>Campylobacterota</taxon>
        <taxon>Epsilonproteobacteria</taxon>
        <taxon>Campylobacterales</taxon>
        <taxon>Arcobacteraceae</taxon>
        <taxon>Aliarcobacter</taxon>
    </lineage>
</organism>
<dbReference type="SMR" id="A0A0G9JX29"/>
<dbReference type="InterPro" id="IPR013750">
    <property type="entry name" value="GHMP_kinase_C_dom"/>
</dbReference>
<proteinExistence type="inferred from homology"/>
<dbReference type="Gene3D" id="3.30.230.10">
    <property type="match status" value="1"/>
</dbReference>
<evidence type="ECO:0000256" key="2">
    <source>
        <dbReference type="ARBA" id="ARBA00007370"/>
    </source>
</evidence>
<dbReference type="AlphaFoldDB" id="A0A0G9JX29"/>
<comment type="function">
    <text evidence="12">Catalyzes the ATP-dependent phosphorylation of L-homoserine to L-homoserine phosphate.</text>
</comment>
<dbReference type="PANTHER" id="PTHR20861:SF1">
    <property type="entry name" value="HOMOSERINE KINASE"/>
    <property type="match status" value="1"/>
</dbReference>
<keyword evidence="5 12" id="KW-0028">Amino-acid biosynthesis</keyword>
<evidence type="ECO:0000256" key="3">
    <source>
        <dbReference type="ARBA" id="ARBA00012078"/>
    </source>
</evidence>
<keyword evidence="9 12" id="KW-0418">Kinase</keyword>
<dbReference type="Gene3D" id="3.30.70.890">
    <property type="entry name" value="GHMP kinase, C-terminal domain"/>
    <property type="match status" value="1"/>
</dbReference>
<dbReference type="EMBL" id="JAIQ01000133">
    <property type="protein sequence ID" value="KLD98129.1"/>
    <property type="molecule type" value="Genomic_DNA"/>
</dbReference>
<keyword evidence="7 12" id="KW-0791">Threonine biosynthesis</keyword>
<feature type="domain" description="GHMP kinase N-terminal" evidence="13">
    <location>
        <begin position="64"/>
        <end position="137"/>
    </location>
</feature>
<dbReference type="RefSeq" id="WP_012147924.1">
    <property type="nucleotide sequence ID" value="NZ_JAIQ01000133.1"/>
</dbReference>
<evidence type="ECO:0000256" key="4">
    <source>
        <dbReference type="ARBA" id="ARBA00017858"/>
    </source>
</evidence>
<dbReference type="NCBIfam" id="TIGR00191">
    <property type="entry name" value="thrB"/>
    <property type="match status" value="1"/>
</dbReference>
<feature type="domain" description="GHMP kinase C-terminal" evidence="14">
    <location>
        <begin position="207"/>
        <end position="275"/>
    </location>
</feature>
<dbReference type="InterPro" id="IPR006203">
    <property type="entry name" value="GHMP_knse_ATP-bd_CS"/>
</dbReference>
<dbReference type="InterPro" id="IPR006204">
    <property type="entry name" value="GHMP_kinase_N_dom"/>
</dbReference>
<evidence type="ECO:0000256" key="5">
    <source>
        <dbReference type="ARBA" id="ARBA00022605"/>
    </source>
</evidence>